<dbReference type="Proteomes" id="UP000051751">
    <property type="component" value="Unassembled WGS sequence"/>
</dbReference>
<evidence type="ECO:0000313" key="3">
    <source>
        <dbReference type="EMBL" id="KRN32647.1"/>
    </source>
</evidence>
<accession>A0A0R2FJY4</accession>
<dbReference type="EMBL" id="JQAZ01000002">
    <property type="protein sequence ID" value="KRN32647.1"/>
    <property type="molecule type" value="Genomic_DNA"/>
</dbReference>
<dbReference type="EMBL" id="JQAT01000002">
    <property type="protein sequence ID" value="KRN28943.1"/>
    <property type="molecule type" value="Genomic_DNA"/>
</dbReference>
<evidence type="ECO:0000313" key="5">
    <source>
        <dbReference type="Proteomes" id="UP000051751"/>
    </source>
</evidence>
<dbReference type="AlphaFoldDB" id="A0A0R2FJY4"/>
<sequence length="59" mass="6784">MKLVDLGTFLFIVFGALFLVYLVISLVKMVQNRFAQRDFWVAVVSFLIAFVGILILWMA</sequence>
<feature type="transmembrane region" description="Helical" evidence="1">
    <location>
        <begin position="39"/>
        <end position="58"/>
    </location>
</feature>
<dbReference type="Proteomes" id="UP000051645">
    <property type="component" value="Unassembled WGS sequence"/>
</dbReference>
<evidence type="ECO:0000313" key="4">
    <source>
        <dbReference type="Proteomes" id="UP000051645"/>
    </source>
</evidence>
<evidence type="ECO:0000313" key="2">
    <source>
        <dbReference type="EMBL" id="KRN28943.1"/>
    </source>
</evidence>
<proteinExistence type="predicted"/>
<organism evidence="2 5">
    <name type="scientific">Lactobacillus selangorensis</name>
    <dbReference type="NCBI Taxonomy" id="81857"/>
    <lineage>
        <taxon>Bacteria</taxon>
        <taxon>Bacillati</taxon>
        <taxon>Bacillota</taxon>
        <taxon>Bacilli</taxon>
        <taxon>Lactobacillales</taxon>
        <taxon>Lactobacillaceae</taxon>
        <taxon>Lactobacillus</taxon>
    </lineage>
</organism>
<reference evidence="4 5" key="1">
    <citation type="journal article" date="2015" name="Genome Announc.">
        <title>Expanding the biotechnology potential of lactobacilli through comparative genomics of 213 strains and associated genera.</title>
        <authorList>
            <person name="Sun Z."/>
            <person name="Harris H.M."/>
            <person name="McCann A."/>
            <person name="Guo C."/>
            <person name="Argimon S."/>
            <person name="Zhang W."/>
            <person name="Yang X."/>
            <person name="Jeffery I.B."/>
            <person name="Cooney J.C."/>
            <person name="Kagawa T.F."/>
            <person name="Liu W."/>
            <person name="Song Y."/>
            <person name="Salvetti E."/>
            <person name="Wrobel A."/>
            <person name="Rasinkangas P."/>
            <person name="Parkhill J."/>
            <person name="Rea M.C."/>
            <person name="O'Sullivan O."/>
            <person name="Ritari J."/>
            <person name="Douillard F.P."/>
            <person name="Paul Ross R."/>
            <person name="Yang R."/>
            <person name="Briner A.E."/>
            <person name="Felis G.E."/>
            <person name="de Vos W.M."/>
            <person name="Barrangou R."/>
            <person name="Klaenhammer T.R."/>
            <person name="Caufield P.W."/>
            <person name="Cui Y."/>
            <person name="Zhang H."/>
            <person name="O'Toole P.W."/>
        </authorList>
    </citation>
    <scope>NUCLEOTIDE SEQUENCE [LARGE SCALE GENOMIC DNA]</scope>
    <source>
        <strain evidence="2 5">ATCC BAA-66</strain>
        <strain evidence="3 4">DSM 13344</strain>
    </source>
</reference>
<keyword evidence="1" id="KW-0472">Membrane</keyword>
<dbReference type="PATRIC" id="fig|81857.3.peg.1160"/>
<protein>
    <submittedName>
        <fullName evidence="2">Uncharacterized protein</fullName>
    </submittedName>
</protein>
<dbReference type="RefSeq" id="WP_057768908.1">
    <property type="nucleotide sequence ID" value="NZ_JQAT01000002.1"/>
</dbReference>
<evidence type="ECO:0000256" key="1">
    <source>
        <dbReference type="SAM" id="Phobius"/>
    </source>
</evidence>
<name>A0A0R2FJY4_9LACO</name>
<keyword evidence="4" id="KW-1185">Reference proteome</keyword>
<keyword evidence="1" id="KW-1133">Transmembrane helix</keyword>
<comment type="caution">
    <text evidence="2">The sequence shown here is derived from an EMBL/GenBank/DDBJ whole genome shotgun (WGS) entry which is preliminary data.</text>
</comment>
<keyword evidence="1" id="KW-0812">Transmembrane</keyword>
<feature type="transmembrane region" description="Helical" evidence="1">
    <location>
        <begin position="6"/>
        <end position="27"/>
    </location>
</feature>
<gene>
    <name evidence="2" type="ORF">IV38_GL001154</name>
    <name evidence="3" type="ORF">IV40_GL000699</name>
</gene>